<dbReference type="Proteomes" id="UP000800036">
    <property type="component" value="Unassembled WGS sequence"/>
</dbReference>
<dbReference type="EMBL" id="ML976717">
    <property type="protein sequence ID" value="KAF1968767.1"/>
    <property type="molecule type" value="Genomic_DNA"/>
</dbReference>
<protein>
    <submittedName>
        <fullName evidence="1">Uncharacterized protein</fullName>
    </submittedName>
</protein>
<sequence length="50" mass="5676">MNMSMDLNNVVMIGLANGGILSTNVYTHSYQRIDSNSMWIYQTCRLANAY</sequence>
<name>A0A6A5V619_9PLEO</name>
<gene>
    <name evidence="1" type="ORF">BU23DRAFT_258967</name>
</gene>
<proteinExistence type="predicted"/>
<organism evidence="1 2">
    <name type="scientific">Bimuria novae-zelandiae CBS 107.79</name>
    <dbReference type="NCBI Taxonomy" id="1447943"/>
    <lineage>
        <taxon>Eukaryota</taxon>
        <taxon>Fungi</taxon>
        <taxon>Dikarya</taxon>
        <taxon>Ascomycota</taxon>
        <taxon>Pezizomycotina</taxon>
        <taxon>Dothideomycetes</taxon>
        <taxon>Pleosporomycetidae</taxon>
        <taxon>Pleosporales</taxon>
        <taxon>Massarineae</taxon>
        <taxon>Didymosphaeriaceae</taxon>
        <taxon>Bimuria</taxon>
    </lineage>
</organism>
<evidence type="ECO:0000313" key="1">
    <source>
        <dbReference type="EMBL" id="KAF1968767.1"/>
    </source>
</evidence>
<keyword evidence="2" id="KW-1185">Reference proteome</keyword>
<evidence type="ECO:0000313" key="2">
    <source>
        <dbReference type="Proteomes" id="UP000800036"/>
    </source>
</evidence>
<accession>A0A6A5V619</accession>
<reference evidence="1" key="1">
    <citation type="journal article" date="2020" name="Stud. Mycol.">
        <title>101 Dothideomycetes genomes: a test case for predicting lifestyles and emergence of pathogens.</title>
        <authorList>
            <person name="Haridas S."/>
            <person name="Albert R."/>
            <person name="Binder M."/>
            <person name="Bloem J."/>
            <person name="Labutti K."/>
            <person name="Salamov A."/>
            <person name="Andreopoulos B."/>
            <person name="Baker S."/>
            <person name="Barry K."/>
            <person name="Bills G."/>
            <person name="Bluhm B."/>
            <person name="Cannon C."/>
            <person name="Castanera R."/>
            <person name="Culley D."/>
            <person name="Daum C."/>
            <person name="Ezra D."/>
            <person name="Gonzalez J."/>
            <person name="Henrissat B."/>
            <person name="Kuo A."/>
            <person name="Liang C."/>
            <person name="Lipzen A."/>
            <person name="Lutzoni F."/>
            <person name="Magnuson J."/>
            <person name="Mondo S."/>
            <person name="Nolan M."/>
            <person name="Ohm R."/>
            <person name="Pangilinan J."/>
            <person name="Park H.-J."/>
            <person name="Ramirez L."/>
            <person name="Alfaro M."/>
            <person name="Sun H."/>
            <person name="Tritt A."/>
            <person name="Yoshinaga Y."/>
            <person name="Zwiers L.-H."/>
            <person name="Turgeon B."/>
            <person name="Goodwin S."/>
            <person name="Spatafora J."/>
            <person name="Crous P."/>
            <person name="Grigoriev I."/>
        </authorList>
    </citation>
    <scope>NUCLEOTIDE SEQUENCE</scope>
    <source>
        <strain evidence="1">CBS 107.79</strain>
    </source>
</reference>
<dbReference type="AlphaFoldDB" id="A0A6A5V619"/>